<dbReference type="Proteomes" id="UP000576082">
    <property type="component" value="Unassembled WGS sequence"/>
</dbReference>
<evidence type="ECO:0000256" key="6">
    <source>
        <dbReference type="ARBA" id="ARBA00022516"/>
    </source>
</evidence>
<dbReference type="InterPro" id="IPR050324">
    <property type="entry name" value="CDP-alcohol_PTase-I"/>
</dbReference>
<keyword evidence="12" id="KW-0594">Phospholipid biosynthesis</keyword>
<dbReference type="GO" id="GO:0016020">
    <property type="term" value="C:membrane"/>
    <property type="evidence" value="ECO:0007669"/>
    <property type="project" value="InterPro"/>
</dbReference>
<keyword evidence="18" id="KW-1185">Reference proteome</keyword>
<evidence type="ECO:0000256" key="7">
    <source>
        <dbReference type="ARBA" id="ARBA00022679"/>
    </source>
</evidence>
<feature type="transmembrane region" description="Helical" evidence="16">
    <location>
        <begin position="99"/>
        <end position="116"/>
    </location>
</feature>
<sequence length="232" mass="25380">MGIKKHIPNAITCGNLISGCIGISFCFEGDLVLGATMILIGATFDFFDGFAARMLKVSSPMGKELDSLADMVTFGVLPAVILYQLLLQVELLSDSQTTYLPYIAYLIAAFSAIRLANFNIDERQSDGFIGVPTPANALLIGSLPLILKFYPEFSPYILNKYLLIGIALVMSYLMNAEIPLVSLKFKNFGWKGNEARYILIGVTALLLIFLQVAALPLIVVTQVLVSVLFRNK</sequence>
<evidence type="ECO:0000256" key="9">
    <source>
        <dbReference type="ARBA" id="ARBA00022989"/>
    </source>
</evidence>
<comment type="subcellular location">
    <subcellularLocation>
        <location evidence="2">Endomembrane system</location>
        <topology evidence="2">Multi-pass membrane protein</topology>
    </subcellularLocation>
</comment>
<dbReference type="PROSITE" id="PS00379">
    <property type="entry name" value="CDP_ALCOHOL_P_TRANSF"/>
    <property type="match status" value="1"/>
</dbReference>
<accession>A0A7X9XBL5</accession>
<evidence type="ECO:0000256" key="14">
    <source>
        <dbReference type="ARBA" id="ARBA00032361"/>
    </source>
</evidence>
<evidence type="ECO:0000256" key="8">
    <source>
        <dbReference type="ARBA" id="ARBA00022692"/>
    </source>
</evidence>
<evidence type="ECO:0000256" key="3">
    <source>
        <dbReference type="ARBA" id="ARBA00010441"/>
    </source>
</evidence>
<evidence type="ECO:0000256" key="11">
    <source>
        <dbReference type="ARBA" id="ARBA00023136"/>
    </source>
</evidence>
<keyword evidence="10" id="KW-0443">Lipid metabolism</keyword>
<evidence type="ECO:0000313" key="18">
    <source>
        <dbReference type="Proteomes" id="UP000576082"/>
    </source>
</evidence>
<name>A0A7X9XBL5_9BACT</name>
<dbReference type="EC" id="2.7.8.8" evidence="4"/>
<evidence type="ECO:0000256" key="16">
    <source>
        <dbReference type="SAM" id="Phobius"/>
    </source>
</evidence>
<dbReference type="GO" id="GO:0012505">
    <property type="term" value="C:endomembrane system"/>
    <property type="evidence" value="ECO:0007669"/>
    <property type="project" value="UniProtKB-SubCell"/>
</dbReference>
<keyword evidence="7 15" id="KW-0808">Transferase</keyword>
<keyword evidence="8 16" id="KW-0812">Transmembrane</keyword>
<dbReference type="GO" id="GO:0008654">
    <property type="term" value="P:phospholipid biosynthetic process"/>
    <property type="evidence" value="ECO:0007669"/>
    <property type="project" value="UniProtKB-KW"/>
</dbReference>
<dbReference type="PANTHER" id="PTHR14269">
    <property type="entry name" value="CDP-DIACYLGLYCEROL--GLYCEROL-3-PHOSPHATE 3-PHOSPHATIDYLTRANSFERASE-RELATED"/>
    <property type="match status" value="1"/>
</dbReference>
<comment type="catalytic activity">
    <reaction evidence="1">
        <text>a CDP-1,2-diacyl-sn-glycerol + L-serine = a 1,2-diacyl-sn-glycero-3-phospho-L-serine + CMP + H(+)</text>
        <dbReference type="Rhea" id="RHEA:16913"/>
        <dbReference type="ChEBI" id="CHEBI:15378"/>
        <dbReference type="ChEBI" id="CHEBI:33384"/>
        <dbReference type="ChEBI" id="CHEBI:57262"/>
        <dbReference type="ChEBI" id="CHEBI:58332"/>
        <dbReference type="ChEBI" id="CHEBI:60377"/>
        <dbReference type="EC" id="2.7.8.8"/>
    </reaction>
</comment>
<organism evidence="17 18">
    <name type="scientific">Flammeovirga aprica JL-4</name>
    <dbReference type="NCBI Taxonomy" id="694437"/>
    <lineage>
        <taxon>Bacteria</taxon>
        <taxon>Pseudomonadati</taxon>
        <taxon>Bacteroidota</taxon>
        <taxon>Cytophagia</taxon>
        <taxon>Cytophagales</taxon>
        <taxon>Flammeovirgaceae</taxon>
        <taxon>Flammeovirga</taxon>
    </lineage>
</organism>
<dbReference type="EMBL" id="JABANE010000076">
    <property type="protein sequence ID" value="NME70842.1"/>
    <property type="molecule type" value="Genomic_DNA"/>
</dbReference>
<dbReference type="InterPro" id="IPR000462">
    <property type="entry name" value="CDP-OH_P_trans"/>
</dbReference>
<dbReference type="InterPro" id="IPR048254">
    <property type="entry name" value="CDP_ALCOHOL_P_TRANSF_CS"/>
</dbReference>
<dbReference type="PANTHER" id="PTHR14269:SF61">
    <property type="entry name" value="CDP-DIACYLGLYCEROL--SERINE O-PHOSPHATIDYLTRANSFERASE"/>
    <property type="match status" value="1"/>
</dbReference>
<dbReference type="GO" id="GO:0003882">
    <property type="term" value="F:CDP-diacylglycerol-serine O-phosphatidyltransferase activity"/>
    <property type="evidence" value="ECO:0007669"/>
    <property type="project" value="UniProtKB-EC"/>
</dbReference>
<evidence type="ECO:0000313" key="17">
    <source>
        <dbReference type="EMBL" id="NME70842.1"/>
    </source>
</evidence>
<evidence type="ECO:0000256" key="4">
    <source>
        <dbReference type="ARBA" id="ARBA00013174"/>
    </source>
</evidence>
<evidence type="ECO:0000256" key="12">
    <source>
        <dbReference type="ARBA" id="ARBA00023209"/>
    </source>
</evidence>
<reference evidence="17 18" key="1">
    <citation type="submission" date="2020-04" db="EMBL/GenBank/DDBJ databases">
        <title>Flammeovirga sp. SR4, a novel species isolated from seawater.</title>
        <authorList>
            <person name="Wang X."/>
        </authorList>
    </citation>
    <scope>NUCLEOTIDE SEQUENCE [LARGE SCALE GENOMIC DNA]</scope>
    <source>
        <strain evidence="17 18">ATCC 23126</strain>
    </source>
</reference>
<proteinExistence type="inferred from homology"/>
<dbReference type="InterPro" id="IPR004533">
    <property type="entry name" value="CDP-diaglyc--ser_O-PTrfase"/>
</dbReference>
<dbReference type="Pfam" id="PF01066">
    <property type="entry name" value="CDP-OH_P_transf"/>
    <property type="match status" value="1"/>
</dbReference>
<feature type="transmembrane region" description="Helical" evidence="16">
    <location>
        <begin position="128"/>
        <end position="150"/>
    </location>
</feature>
<evidence type="ECO:0000256" key="15">
    <source>
        <dbReference type="RuleBase" id="RU003750"/>
    </source>
</evidence>
<evidence type="ECO:0000256" key="13">
    <source>
        <dbReference type="ARBA" id="ARBA00023264"/>
    </source>
</evidence>
<dbReference type="InterPro" id="IPR043130">
    <property type="entry name" value="CDP-OH_PTrfase_TM_dom"/>
</dbReference>
<feature type="transmembrane region" description="Helical" evidence="16">
    <location>
        <begin position="197"/>
        <end position="229"/>
    </location>
</feature>
<feature type="transmembrane region" description="Helical" evidence="16">
    <location>
        <begin position="68"/>
        <end position="87"/>
    </location>
</feature>
<protein>
    <recommendedName>
        <fullName evidence="5">CDP-diacylglycerol--serine O-phosphatidyltransferase</fullName>
        <ecNumber evidence="4">2.7.8.8</ecNumber>
    </recommendedName>
    <alternativeName>
        <fullName evidence="14">Phosphatidylserine synthase</fullName>
    </alternativeName>
</protein>
<dbReference type="PROSITE" id="PS51257">
    <property type="entry name" value="PROKAR_LIPOPROTEIN"/>
    <property type="match status" value="1"/>
</dbReference>
<dbReference type="RefSeq" id="WP_169659072.1">
    <property type="nucleotide sequence ID" value="NZ_JABANE010000076.1"/>
</dbReference>
<keyword evidence="9 16" id="KW-1133">Transmembrane helix</keyword>
<evidence type="ECO:0000256" key="10">
    <source>
        <dbReference type="ARBA" id="ARBA00023098"/>
    </source>
</evidence>
<comment type="caution">
    <text evidence="17">The sequence shown here is derived from an EMBL/GenBank/DDBJ whole genome shotgun (WGS) entry which is preliminary data.</text>
</comment>
<evidence type="ECO:0000256" key="1">
    <source>
        <dbReference type="ARBA" id="ARBA00000287"/>
    </source>
</evidence>
<feature type="transmembrane region" description="Helical" evidence="16">
    <location>
        <begin position="31"/>
        <end position="47"/>
    </location>
</feature>
<evidence type="ECO:0000256" key="2">
    <source>
        <dbReference type="ARBA" id="ARBA00004127"/>
    </source>
</evidence>
<keyword evidence="13" id="KW-1208">Phospholipid metabolism</keyword>
<keyword evidence="11 16" id="KW-0472">Membrane</keyword>
<keyword evidence="6" id="KW-0444">Lipid biosynthesis</keyword>
<dbReference type="AlphaFoldDB" id="A0A7X9XBL5"/>
<comment type="similarity">
    <text evidence="3 15">Belongs to the CDP-alcohol phosphatidyltransferase class-I family.</text>
</comment>
<gene>
    <name evidence="17" type="primary">pssA</name>
    <name evidence="17" type="ORF">HHU12_22905</name>
</gene>
<feature type="transmembrane region" description="Helical" evidence="16">
    <location>
        <begin position="156"/>
        <end position="176"/>
    </location>
</feature>
<evidence type="ECO:0000256" key="5">
    <source>
        <dbReference type="ARBA" id="ARBA00017171"/>
    </source>
</evidence>
<dbReference type="Gene3D" id="1.20.120.1760">
    <property type="match status" value="1"/>
</dbReference>
<dbReference type="NCBIfam" id="TIGR00473">
    <property type="entry name" value="pssA"/>
    <property type="match status" value="1"/>
</dbReference>